<evidence type="ECO:0000313" key="3">
    <source>
        <dbReference type="Proteomes" id="UP000011083"/>
    </source>
</evidence>
<feature type="region of interest" description="Disordered" evidence="1">
    <location>
        <begin position="1"/>
        <end position="83"/>
    </location>
</feature>
<dbReference type="AlphaFoldDB" id="L8GY78"/>
<accession>L8GY78</accession>
<protein>
    <submittedName>
        <fullName evidence="2">Uncharacterized protein</fullName>
    </submittedName>
</protein>
<dbReference type="VEuPathDB" id="AmoebaDB:ACA1_206740"/>
<name>L8GY78_ACACF</name>
<dbReference type="Proteomes" id="UP000011083">
    <property type="component" value="Unassembled WGS sequence"/>
</dbReference>
<feature type="compositionally biased region" description="Basic and acidic residues" evidence="1">
    <location>
        <begin position="44"/>
        <end position="65"/>
    </location>
</feature>
<feature type="region of interest" description="Disordered" evidence="1">
    <location>
        <begin position="103"/>
        <end position="127"/>
    </location>
</feature>
<evidence type="ECO:0000256" key="1">
    <source>
        <dbReference type="SAM" id="MobiDB-lite"/>
    </source>
</evidence>
<dbReference type="KEGG" id="acan:ACA1_206740"/>
<feature type="compositionally biased region" description="Basic and acidic residues" evidence="1">
    <location>
        <begin position="1"/>
        <end position="17"/>
    </location>
</feature>
<reference evidence="2 3" key="1">
    <citation type="journal article" date="2013" name="Genome Biol.">
        <title>Genome of Acanthamoeba castellanii highlights extensive lateral gene transfer and early evolution of tyrosine kinase signaling.</title>
        <authorList>
            <person name="Clarke M."/>
            <person name="Lohan A.J."/>
            <person name="Liu B."/>
            <person name="Lagkouvardos I."/>
            <person name="Roy S."/>
            <person name="Zafar N."/>
            <person name="Bertelli C."/>
            <person name="Schilde C."/>
            <person name="Kianianmomeni A."/>
            <person name="Burglin T.R."/>
            <person name="Frech C."/>
            <person name="Turcotte B."/>
            <person name="Kopec K.O."/>
            <person name="Synnott J.M."/>
            <person name="Choo C."/>
            <person name="Paponov I."/>
            <person name="Finkler A."/>
            <person name="Soon Heng Tan C."/>
            <person name="Hutchins A.P."/>
            <person name="Weinmeier T."/>
            <person name="Rattei T."/>
            <person name="Chu J.S."/>
            <person name="Gimenez G."/>
            <person name="Irimia M."/>
            <person name="Rigden D.J."/>
            <person name="Fitzpatrick D.A."/>
            <person name="Lorenzo-Morales J."/>
            <person name="Bateman A."/>
            <person name="Chiu C.H."/>
            <person name="Tang P."/>
            <person name="Hegemann P."/>
            <person name="Fromm H."/>
            <person name="Raoult D."/>
            <person name="Greub G."/>
            <person name="Miranda-Saavedra D."/>
            <person name="Chen N."/>
            <person name="Nash P."/>
            <person name="Ginger M.L."/>
            <person name="Horn M."/>
            <person name="Schaap P."/>
            <person name="Caler L."/>
            <person name="Loftus B."/>
        </authorList>
    </citation>
    <scope>NUCLEOTIDE SEQUENCE [LARGE SCALE GENOMIC DNA]</scope>
    <source>
        <strain evidence="2 3">Neff</strain>
    </source>
</reference>
<sequence length="127" mass="14438">MAQVHSLEEGKKLREQDPNITQIKGPDEETITPGNWPKTGRLRPLPEDEAARQKYLEQEARRRGEEYDELEAETKGGLPTHDSELYETERRALSEGDLRLKAGEQGFKHPHGPAVRALNKLEGRSEI</sequence>
<dbReference type="RefSeq" id="XP_004339923.1">
    <property type="nucleotide sequence ID" value="XM_004339875.1"/>
</dbReference>
<proteinExistence type="predicted"/>
<organism evidence="2 3">
    <name type="scientific">Acanthamoeba castellanii (strain ATCC 30010 / Neff)</name>
    <dbReference type="NCBI Taxonomy" id="1257118"/>
    <lineage>
        <taxon>Eukaryota</taxon>
        <taxon>Amoebozoa</taxon>
        <taxon>Discosea</taxon>
        <taxon>Longamoebia</taxon>
        <taxon>Centramoebida</taxon>
        <taxon>Acanthamoebidae</taxon>
        <taxon>Acanthamoeba</taxon>
    </lineage>
</organism>
<dbReference type="GeneID" id="14918637"/>
<dbReference type="EMBL" id="KB007966">
    <property type="protein sequence ID" value="ELR17907.1"/>
    <property type="molecule type" value="Genomic_DNA"/>
</dbReference>
<gene>
    <name evidence="2" type="ORF">ACA1_206740</name>
</gene>
<evidence type="ECO:0000313" key="2">
    <source>
        <dbReference type="EMBL" id="ELR17907.1"/>
    </source>
</evidence>
<keyword evidence="3" id="KW-1185">Reference proteome</keyword>